<sequence>MNISISGLPAFAIELGFIIVFSAPIWLAARFVGAENPSLVRAIFSLLIGTIGAIFSAFITGAFALILAPLAYLLSFKYILGTSMIGAIILAIVAAAGYVAMIHFMGAGLNVTDHISSS</sequence>
<feature type="transmembrane region" description="Helical" evidence="1">
    <location>
        <begin position="39"/>
        <end position="72"/>
    </location>
</feature>
<accession>A0A345P6S8</accession>
<dbReference type="Proteomes" id="UP000253940">
    <property type="component" value="Chromosome"/>
</dbReference>
<keyword evidence="1" id="KW-0812">Transmembrane</keyword>
<protein>
    <submittedName>
        <fullName evidence="2">Uncharacterized protein</fullName>
    </submittedName>
</protein>
<keyword evidence="1" id="KW-1133">Transmembrane helix</keyword>
<proteinExistence type="predicted"/>
<feature type="transmembrane region" description="Helical" evidence="1">
    <location>
        <begin position="6"/>
        <end position="27"/>
    </location>
</feature>
<dbReference type="EMBL" id="CP031222">
    <property type="protein sequence ID" value="AXI02987.1"/>
    <property type="molecule type" value="Genomic_DNA"/>
</dbReference>
<dbReference type="KEGG" id="mbah:HYN46_09125"/>
<gene>
    <name evidence="2" type="ORF">HYN46_09125</name>
</gene>
<name>A0A345P6S8_9GAMM</name>
<evidence type="ECO:0000313" key="2">
    <source>
        <dbReference type="EMBL" id="AXI02987.1"/>
    </source>
</evidence>
<keyword evidence="3" id="KW-1185">Reference proteome</keyword>
<keyword evidence="1" id="KW-0472">Membrane</keyword>
<dbReference type="RefSeq" id="WP_114899097.1">
    <property type="nucleotide sequence ID" value="NZ_CP031222.1"/>
</dbReference>
<evidence type="ECO:0000256" key="1">
    <source>
        <dbReference type="SAM" id="Phobius"/>
    </source>
</evidence>
<feature type="transmembrane region" description="Helical" evidence="1">
    <location>
        <begin position="78"/>
        <end position="100"/>
    </location>
</feature>
<organism evidence="2 3">
    <name type="scientific">Aquirhabdus parva</name>
    <dbReference type="NCBI Taxonomy" id="2283318"/>
    <lineage>
        <taxon>Bacteria</taxon>
        <taxon>Pseudomonadati</taxon>
        <taxon>Pseudomonadota</taxon>
        <taxon>Gammaproteobacteria</taxon>
        <taxon>Moraxellales</taxon>
        <taxon>Moraxellaceae</taxon>
        <taxon>Aquirhabdus</taxon>
    </lineage>
</organism>
<evidence type="ECO:0000313" key="3">
    <source>
        <dbReference type="Proteomes" id="UP000253940"/>
    </source>
</evidence>
<dbReference type="AlphaFoldDB" id="A0A345P6S8"/>
<reference evidence="2 3" key="1">
    <citation type="submission" date="2018-07" db="EMBL/GenBank/DDBJ databases">
        <title>Genome sequencing of Moraxellaceae gen. HYN0046.</title>
        <authorList>
            <person name="Kim M."/>
            <person name="Yi H."/>
        </authorList>
    </citation>
    <scope>NUCLEOTIDE SEQUENCE [LARGE SCALE GENOMIC DNA]</scope>
    <source>
        <strain evidence="2 3">HYN0046</strain>
    </source>
</reference>